<organism evidence="4 5">
    <name type="scientific">Actinoplanes missouriensis (strain ATCC 14538 / DSM 43046 / CBS 188.64 / JCM 3121 / NBRC 102363 / NCIMB 12654 / NRRL B-3342 / UNCC 431)</name>
    <dbReference type="NCBI Taxonomy" id="512565"/>
    <lineage>
        <taxon>Bacteria</taxon>
        <taxon>Bacillati</taxon>
        <taxon>Actinomycetota</taxon>
        <taxon>Actinomycetes</taxon>
        <taxon>Micromonosporales</taxon>
        <taxon>Micromonosporaceae</taxon>
        <taxon>Actinoplanes</taxon>
    </lineage>
</organism>
<reference evidence="4 5" key="1">
    <citation type="submission" date="2012-02" db="EMBL/GenBank/DDBJ databases">
        <title>Complete genome sequence of Actinoplanes missouriensis 431 (= NBRC 102363).</title>
        <authorList>
            <person name="Ohnishi Y."/>
            <person name="Ishikawa J."/>
            <person name="Sekine M."/>
            <person name="Hosoyama A."/>
            <person name="Harada T."/>
            <person name="Narita H."/>
            <person name="Hata T."/>
            <person name="Konno Y."/>
            <person name="Tutikane K."/>
            <person name="Fujita N."/>
            <person name="Horinouchi S."/>
            <person name="Hayakawa M."/>
        </authorList>
    </citation>
    <scope>NUCLEOTIDE SEQUENCE [LARGE SCALE GENOMIC DNA]</scope>
    <source>
        <strain evidence="5">ATCC 14538 / DSM 43046 / CBS 188.64 / JCM 3121 / NBRC 102363 / NCIMB 12654 / NRRL B-3342 / UNCC 431</strain>
    </source>
</reference>
<dbReference type="InterPro" id="IPR012310">
    <property type="entry name" value="DNA_ligase_ATP-dep_cent"/>
</dbReference>
<dbReference type="HOGENOM" id="CLU_008325_2_0_11"/>
<dbReference type="KEGG" id="ams:AMIS_9300"/>
<dbReference type="RefSeq" id="WP_014441047.1">
    <property type="nucleotide sequence ID" value="NC_017093.1"/>
</dbReference>
<feature type="domain" description="ATP-dependent DNA ligase family profile" evidence="2">
    <location>
        <begin position="166"/>
        <end position="353"/>
    </location>
</feature>
<dbReference type="CDD" id="cd07906">
    <property type="entry name" value="Adenylation_DNA_ligase_LigD_LigC"/>
    <property type="match status" value="1"/>
</dbReference>
<accession>I0GZG3</accession>
<evidence type="ECO:0000256" key="1">
    <source>
        <dbReference type="SAM" id="MobiDB-lite"/>
    </source>
</evidence>
<feature type="domain" description="DNA ligase D 3'-phosphoesterase" evidence="3">
    <location>
        <begin position="39"/>
        <end position="138"/>
    </location>
</feature>
<dbReference type="GO" id="GO:0006281">
    <property type="term" value="P:DNA repair"/>
    <property type="evidence" value="ECO:0007669"/>
    <property type="project" value="InterPro"/>
</dbReference>
<feature type="region of interest" description="Disordered" evidence="1">
    <location>
        <begin position="1"/>
        <end position="26"/>
    </location>
</feature>
<dbReference type="Proteomes" id="UP000007882">
    <property type="component" value="Chromosome"/>
</dbReference>
<dbReference type="Pfam" id="PF01068">
    <property type="entry name" value="DNA_ligase_A_M"/>
    <property type="match status" value="1"/>
</dbReference>
<dbReference type="Gene3D" id="3.30.470.30">
    <property type="entry name" value="DNA ligase/mRNA capping enzyme"/>
    <property type="match status" value="1"/>
</dbReference>
<evidence type="ECO:0000313" key="5">
    <source>
        <dbReference type="Proteomes" id="UP000007882"/>
    </source>
</evidence>
<dbReference type="Gene3D" id="3.30.1490.70">
    <property type="match status" value="1"/>
</dbReference>
<dbReference type="STRING" id="512565.AMIS_9300"/>
<sequence>MTDRLDDYRRKRDARRTPEPIPPAIRTTSTVTTNRFVIQQHHARSLHWDVRLEHDGVLVSFAVPRGLPRDQARNNLAKHTEDHPLEYLDFAGEIPAGEYGGGRMTIHDRGTYETDKWRDDEIGVTFHGERTTGRYVFFQTGGRDWMVRRMDPAEPGWEPMPEVVAPMLATRAAGLPADDADWGYEMRWGGRRVTAYISGGRSRLTDADGVDVTSWYPEIRPIGPALAPVEAVLDGEIVAFDGARPAPELLDRRTAPKDSAAARRAAERTPVQFLVYDLLWLEGHSTMELVRYSERRELLDGLALAGDHWQTPPFFAGGGEFAREAARAQGLPGVVAKRLDSPYLPGRRSRLWLAVAAD</sequence>
<dbReference type="SUPFAM" id="SSF56091">
    <property type="entry name" value="DNA ligase/mRNA capping enzyme, catalytic domain"/>
    <property type="match status" value="1"/>
</dbReference>
<gene>
    <name evidence="4" type="ordered locus">AMIS_9300</name>
</gene>
<evidence type="ECO:0000313" key="4">
    <source>
        <dbReference type="EMBL" id="BAL86150.1"/>
    </source>
</evidence>
<keyword evidence="4" id="KW-0436">Ligase</keyword>
<dbReference type="AlphaFoldDB" id="I0GZG3"/>
<dbReference type="GO" id="GO:0005524">
    <property type="term" value="F:ATP binding"/>
    <property type="evidence" value="ECO:0007669"/>
    <property type="project" value="InterPro"/>
</dbReference>
<dbReference type="InterPro" id="IPR014144">
    <property type="entry name" value="LigD_PE_domain"/>
</dbReference>
<dbReference type="Pfam" id="PF13298">
    <property type="entry name" value="LigD_N"/>
    <property type="match status" value="1"/>
</dbReference>
<feature type="compositionally biased region" description="Basic and acidic residues" evidence="1">
    <location>
        <begin position="1"/>
        <end position="18"/>
    </location>
</feature>
<dbReference type="OrthoDB" id="9802472at2"/>
<dbReference type="PATRIC" id="fig|512565.3.peg.934"/>
<evidence type="ECO:0000259" key="3">
    <source>
        <dbReference type="Pfam" id="PF13298"/>
    </source>
</evidence>
<dbReference type="PANTHER" id="PTHR39465">
    <property type="entry name" value="DNA LIGASE D, 3'-PHOSPHOESTERASE DOMAIN"/>
    <property type="match status" value="1"/>
</dbReference>
<dbReference type="GO" id="GO:0003910">
    <property type="term" value="F:DNA ligase (ATP) activity"/>
    <property type="evidence" value="ECO:0007669"/>
    <property type="project" value="InterPro"/>
</dbReference>
<dbReference type="NCBIfam" id="TIGR02777">
    <property type="entry name" value="LigD_PE_dom"/>
    <property type="match status" value="1"/>
</dbReference>
<dbReference type="EMBL" id="AP012319">
    <property type="protein sequence ID" value="BAL86150.1"/>
    <property type="molecule type" value="Genomic_DNA"/>
</dbReference>
<dbReference type="PANTHER" id="PTHR39465:SF1">
    <property type="entry name" value="DNA LIGASE D 3'-PHOSPHOESTERASE DOMAIN-CONTAINING PROTEIN"/>
    <property type="match status" value="1"/>
</dbReference>
<name>I0GZG3_ACTM4</name>
<protein>
    <submittedName>
        <fullName evidence="4">Putative ATP-dependent DNA ligase</fullName>
    </submittedName>
</protein>
<evidence type="ECO:0000259" key="2">
    <source>
        <dbReference type="Pfam" id="PF01068"/>
    </source>
</evidence>
<dbReference type="GO" id="GO:0006310">
    <property type="term" value="P:DNA recombination"/>
    <property type="evidence" value="ECO:0007669"/>
    <property type="project" value="InterPro"/>
</dbReference>
<keyword evidence="5" id="KW-1185">Reference proteome</keyword>
<proteinExistence type="predicted"/>
<dbReference type="eggNOG" id="COG1793">
    <property type="taxonomic scope" value="Bacteria"/>
</dbReference>